<dbReference type="PANTHER" id="PTHR12787">
    <property type="entry name" value="RIBOSOMAL RNA-PROCESSING PROTEIN 8"/>
    <property type="match status" value="1"/>
</dbReference>
<feature type="compositionally biased region" description="Basic residues" evidence="9">
    <location>
        <begin position="25"/>
        <end position="40"/>
    </location>
</feature>
<keyword evidence="7 8" id="KW-0539">Nucleus</keyword>
<dbReference type="Gene3D" id="3.40.50.150">
    <property type="entry name" value="Vaccinia Virus protein VP39"/>
    <property type="match status" value="1"/>
</dbReference>
<dbReference type="EC" id="2.1.1.-" evidence="8"/>
<dbReference type="InterPro" id="IPR007823">
    <property type="entry name" value="RRP8"/>
</dbReference>
<dbReference type="Gene3D" id="1.10.10.2150">
    <property type="entry name" value="Ribosomal RNA-processing protein 8, N-terminal domain"/>
    <property type="match status" value="1"/>
</dbReference>
<evidence type="ECO:0000256" key="4">
    <source>
        <dbReference type="ARBA" id="ARBA00022603"/>
    </source>
</evidence>
<dbReference type="InterPro" id="IPR042036">
    <property type="entry name" value="RRP8_N"/>
</dbReference>
<evidence type="ECO:0000313" key="11">
    <source>
        <dbReference type="Proteomes" id="UP001153365"/>
    </source>
</evidence>
<dbReference type="GO" id="GO:0042273">
    <property type="term" value="P:ribosomal large subunit biogenesis"/>
    <property type="evidence" value="ECO:0007669"/>
    <property type="project" value="TreeGrafter"/>
</dbReference>
<keyword evidence="6 8" id="KW-0949">S-adenosyl-L-methionine</keyword>
<evidence type="ECO:0000256" key="6">
    <source>
        <dbReference type="ARBA" id="ARBA00022691"/>
    </source>
</evidence>
<dbReference type="AlphaFoldDB" id="A0AAV0BKA5"/>
<keyword evidence="3 8" id="KW-0698">rRNA processing</keyword>
<evidence type="ECO:0000256" key="7">
    <source>
        <dbReference type="ARBA" id="ARBA00023242"/>
    </source>
</evidence>
<evidence type="ECO:0000256" key="8">
    <source>
        <dbReference type="RuleBase" id="RU365074"/>
    </source>
</evidence>
<feature type="region of interest" description="Disordered" evidence="9">
    <location>
        <begin position="1"/>
        <end position="103"/>
    </location>
</feature>
<evidence type="ECO:0000256" key="9">
    <source>
        <dbReference type="SAM" id="MobiDB-lite"/>
    </source>
</evidence>
<feature type="compositionally biased region" description="Basic and acidic residues" evidence="9">
    <location>
        <begin position="76"/>
        <end position="99"/>
    </location>
</feature>
<name>A0AAV0BKA5_PHAPC</name>
<accession>A0AAV0BKA5</accession>
<dbReference type="SUPFAM" id="SSF53335">
    <property type="entry name" value="S-adenosyl-L-methionine-dependent methyltransferases"/>
    <property type="match status" value="1"/>
</dbReference>
<evidence type="ECO:0000256" key="3">
    <source>
        <dbReference type="ARBA" id="ARBA00022552"/>
    </source>
</evidence>
<sequence length="382" mass="43688">MRVKNFLFDTPGWSVPSAISDQRQKPKNRSAAKRKRIKNHRSIDDDDDEESERCEKKIHGSSHSNFQDQRIKKTNSIKDKELPKKMPEDGFSRKTDDSLSKSLNDGALVGPRFRMLNESLYTSTGSEAFELFNTRKSSSTEKDLDNQNFEIYHRGFRQQTRSWPQNPIQLIIKQISEDYKKYGSVNVADLGCGEAGLAKSLCKTSKKKKTDGEEDPSKDEARNTCSTKFCVFSYDLVKDSEGWITEAECCNLVPLPGSSSDSSLQQSSMMDCVVCCLSLMGTDWVGMILEARRIVKLVGRLIIAEVISRLVDKEKFEKFIESIGFKLIKSVRPNEYFEIWTFKKVKSQSIFQDIGEKGFDEVKKDLVEKGRKLLKPCIYKKR</sequence>
<dbReference type="GO" id="GO:0005730">
    <property type="term" value="C:nucleolus"/>
    <property type="evidence" value="ECO:0007669"/>
    <property type="project" value="UniProtKB-SubCell"/>
</dbReference>
<evidence type="ECO:0000313" key="10">
    <source>
        <dbReference type="EMBL" id="CAH7687012.1"/>
    </source>
</evidence>
<keyword evidence="4 8" id="KW-0489">Methyltransferase</keyword>
<dbReference type="EMBL" id="CALTRL010005826">
    <property type="protein sequence ID" value="CAH7687012.1"/>
    <property type="molecule type" value="Genomic_DNA"/>
</dbReference>
<comment type="caution">
    <text evidence="10">The sequence shown here is derived from an EMBL/GenBank/DDBJ whole genome shotgun (WGS) entry which is preliminary data.</text>
</comment>
<dbReference type="InterPro" id="IPR029063">
    <property type="entry name" value="SAM-dependent_MTases_sf"/>
</dbReference>
<dbReference type="GO" id="GO:0016433">
    <property type="term" value="F:rRNA (adenine) methyltransferase activity"/>
    <property type="evidence" value="ECO:0007669"/>
    <property type="project" value="TreeGrafter"/>
</dbReference>
<keyword evidence="5 8" id="KW-0808">Transferase</keyword>
<comment type="subcellular location">
    <subcellularLocation>
        <location evidence="1 8">Nucleus</location>
        <location evidence="1 8">Nucleolus</location>
    </subcellularLocation>
</comment>
<comment type="function">
    <text evidence="8">S-adenosyl-L-methionine-dependent methyltransferase that specifically methylates the N(1) position of adenine in helix 25.1 in 25S rRNA. Required both for ribosomal 40S and 60S subunits biogenesis. Required for efficient pre-rRNA cleavage at site A2.</text>
</comment>
<protein>
    <recommendedName>
        <fullName evidence="8">Ribosomal RNA-processing protein 8</fullName>
        <ecNumber evidence="8">2.1.1.-</ecNumber>
    </recommendedName>
</protein>
<keyword evidence="11" id="KW-1185">Reference proteome</keyword>
<evidence type="ECO:0000256" key="1">
    <source>
        <dbReference type="ARBA" id="ARBA00004604"/>
    </source>
</evidence>
<evidence type="ECO:0000256" key="5">
    <source>
        <dbReference type="ARBA" id="ARBA00022679"/>
    </source>
</evidence>
<organism evidence="10 11">
    <name type="scientific">Phakopsora pachyrhizi</name>
    <name type="common">Asian soybean rust disease fungus</name>
    <dbReference type="NCBI Taxonomy" id="170000"/>
    <lineage>
        <taxon>Eukaryota</taxon>
        <taxon>Fungi</taxon>
        <taxon>Dikarya</taxon>
        <taxon>Basidiomycota</taxon>
        <taxon>Pucciniomycotina</taxon>
        <taxon>Pucciniomycetes</taxon>
        <taxon>Pucciniales</taxon>
        <taxon>Phakopsoraceae</taxon>
        <taxon>Phakopsora</taxon>
    </lineage>
</organism>
<reference evidence="10" key="1">
    <citation type="submission" date="2022-06" db="EMBL/GenBank/DDBJ databases">
        <authorList>
            <consortium name="SYNGENTA / RWTH Aachen University"/>
        </authorList>
    </citation>
    <scope>NUCLEOTIDE SEQUENCE</scope>
</reference>
<comment type="similarity">
    <text evidence="2 8">Belongs to the methyltransferase superfamily. RRP8 family.</text>
</comment>
<dbReference type="Proteomes" id="UP001153365">
    <property type="component" value="Unassembled WGS sequence"/>
</dbReference>
<proteinExistence type="inferred from homology"/>
<dbReference type="Pfam" id="PF05148">
    <property type="entry name" value="Methyltransf_8"/>
    <property type="match status" value="2"/>
</dbReference>
<evidence type="ECO:0000256" key="2">
    <source>
        <dbReference type="ARBA" id="ARBA00006301"/>
    </source>
</evidence>
<gene>
    <name evidence="10" type="ORF">PPACK8108_LOCUS21733</name>
</gene>
<dbReference type="PANTHER" id="PTHR12787:SF0">
    <property type="entry name" value="RIBOSOMAL RNA-PROCESSING PROTEIN 8"/>
    <property type="match status" value="1"/>
</dbReference>